<dbReference type="InParanoid" id="A0A163IX32"/>
<feature type="coiled-coil region" evidence="1">
    <location>
        <begin position="330"/>
        <end position="384"/>
    </location>
</feature>
<protein>
    <submittedName>
        <fullName evidence="3">Uncharacterized protein</fullName>
    </submittedName>
</protein>
<evidence type="ECO:0000313" key="4">
    <source>
        <dbReference type="Proteomes" id="UP000078561"/>
    </source>
</evidence>
<name>A0A163IX32_ABSGL</name>
<feature type="compositionally biased region" description="Basic and acidic residues" evidence="2">
    <location>
        <begin position="1"/>
        <end position="15"/>
    </location>
</feature>
<dbReference type="OrthoDB" id="2252112at2759"/>
<proteinExistence type="predicted"/>
<dbReference type="STRING" id="4829.A0A163IX32"/>
<gene>
    <name evidence="3" type="primary">ABSGL_01185.1 scaffold 1223</name>
</gene>
<dbReference type="Proteomes" id="UP000078561">
    <property type="component" value="Unassembled WGS sequence"/>
</dbReference>
<keyword evidence="1" id="KW-0175">Coiled coil</keyword>
<dbReference type="EMBL" id="LT550481">
    <property type="protein sequence ID" value="SAL95844.1"/>
    <property type="molecule type" value="Genomic_DNA"/>
</dbReference>
<evidence type="ECO:0000256" key="1">
    <source>
        <dbReference type="SAM" id="Coils"/>
    </source>
</evidence>
<dbReference type="AlphaFoldDB" id="A0A163IX32"/>
<evidence type="ECO:0000313" key="3">
    <source>
        <dbReference type="EMBL" id="SAL95844.1"/>
    </source>
</evidence>
<feature type="compositionally biased region" description="Basic and acidic residues" evidence="2">
    <location>
        <begin position="37"/>
        <end position="55"/>
    </location>
</feature>
<feature type="compositionally biased region" description="Low complexity" evidence="2">
    <location>
        <begin position="56"/>
        <end position="68"/>
    </location>
</feature>
<organism evidence="3">
    <name type="scientific">Absidia glauca</name>
    <name type="common">Pin mould</name>
    <dbReference type="NCBI Taxonomy" id="4829"/>
    <lineage>
        <taxon>Eukaryota</taxon>
        <taxon>Fungi</taxon>
        <taxon>Fungi incertae sedis</taxon>
        <taxon>Mucoromycota</taxon>
        <taxon>Mucoromycotina</taxon>
        <taxon>Mucoromycetes</taxon>
        <taxon>Mucorales</taxon>
        <taxon>Cunninghamellaceae</taxon>
        <taxon>Absidia</taxon>
    </lineage>
</organism>
<feature type="region of interest" description="Disordered" evidence="2">
    <location>
        <begin position="1"/>
        <end position="83"/>
    </location>
</feature>
<sequence length="421" mass="47589">MEFKKLLNKVHDKVSHTSTPTTPTPNSAPIRRRSFKDKKQATMSRWRDRWGDVSRPRFFNSSNSNNKRNNNRDDVFGPPLPTSAAALASPPTCSFQVPTITVSSPTLLKRSQSTTSPHRALPKSHYFVHQKQRPISYSPSPLSPQKKLQRLSLPHVARSPCLSPNDSTFSFGDDDDYRNGDIINEEEDAGSFYNLPVLGAPPRQVTWYVPQTDVDSRFDSPSLDQDSIKSISTTFMKSSLSSSSSCSSTTSSSTTSLAIDGALSKSYPTMYRHVTPQLRGLDSAFLAQEEKLKQDTDNNPFLSPTNTIQVETLPHYQLATLNVTNTMMAMREHQLELRMTKTRIENQRLQQQMDDMISGTWTSTNHLLAENDRLEFQIQHLQKQQRLVRSSITNSEQVYLRKNAVEADVLDRFKKLLASYG</sequence>
<keyword evidence="4" id="KW-1185">Reference proteome</keyword>
<accession>A0A163IX32</accession>
<evidence type="ECO:0000256" key="2">
    <source>
        <dbReference type="SAM" id="MobiDB-lite"/>
    </source>
</evidence>
<reference evidence="3" key="1">
    <citation type="submission" date="2016-04" db="EMBL/GenBank/DDBJ databases">
        <authorList>
            <person name="Evans L.H."/>
            <person name="Alamgir A."/>
            <person name="Owens N."/>
            <person name="Weber N.D."/>
            <person name="Virtaneva K."/>
            <person name="Barbian K."/>
            <person name="Babar A."/>
            <person name="Rosenke K."/>
        </authorList>
    </citation>
    <scope>NUCLEOTIDE SEQUENCE [LARGE SCALE GENOMIC DNA]</scope>
    <source>
        <strain evidence="3">CBS 101.48</strain>
    </source>
</reference>